<dbReference type="EMBL" id="GBXM01097933">
    <property type="protein sequence ID" value="JAH10644.1"/>
    <property type="molecule type" value="Transcribed_RNA"/>
</dbReference>
<evidence type="ECO:0000313" key="1">
    <source>
        <dbReference type="EMBL" id="JAH10644.1"/>
    </source>
</evidence>
<proteinExistence type="predicted"/>
<reference evidence="1" key="2">
    <citation type="journal article" date="2015" name="Fish Shellfish Immunol.">
        <title>Early steps in the European eel (Anguilla anguilla)-Vibrio vulnificus interaction in the gills: Role of the RtxA13 toxin.</title>
        <authorList>
            <person name="Callol A."/>
            <person name="Pajuelo D."/>
            <person name="Ebbesson L."/>
            <person name="Teles M."/>
            <person name="MacKenzie S."/>
            <person name="Amaro C."/>
        </authorList>
    </citation>
    <scope>NUCLEOTIDE SEQUENCE</scope>
</reference>
<protein>
    <submittedName>
        <fullName evidence="1">Uncharacterized protein</fullName>
    </submittedName>
</protein>
<sequence length="95" mass="10865">MIGVHVGDGRLDVLLAPSSPLLPFRPRPLHHRPETGARSCFPKCIHQLCPTARHRWWDYPRPSTIIKDRFVFLPKTQRQARAKNVFVAAVIDLCS</sequence>
<name>A0A0E9Q1L0_ANGAN</name>
<reference evidence="1" key="1">
    <citation type="submission" date="2014-11" db="EMBL/GenBank/DDBJ databases">
        <authorList>
            <person name="Amaro Gonzalez C."/>
        </authorList>
    </citation>
    <scope>NUCLEOTIDE SEQUENCE</scope>
</reference>
<organism evidence="1">
    <name type="scientific">Anguilla anguilla</name>
    <name type="common">European freshwater eel</name>
    <name type="synonym">Muraena anguilla</name>
    <dbReference type="NCBI Taxonomy" id="7936"/>
    <lineage>
        <taxon>Eukaryota</taxon>
        <taxon>Metazoa</taxon>
        <taxon>Chordata</taxon>
        <taxon>Craniata</taxon>
        <taxon>Vertebrata</taxon>
        <taxon>Euteleostomi</taxon>
        <taxon>Actinopterygii</taxon>
        <taxon>Neopterygii</taxon>
        <taxon>Teleostei</taxon>
        <taxon>Anguilliformes</taxon>
        <taxon>Anguillidae</taxon>
        <taxon>Anguilla</taxon>
    </lineage>
</organism>
<dbReference type="AlphaFoldDB" id="A0A0E9Q1L0"/>
<accession>A0A0E9Q1L0</accession>